<organism evidence="2 3">
    <name type="scientific">Gossypium trilobum</name>
    <dbReference type="NCBI Taxonomy" id="34281"/>
    <lineage>
        <taxon>Eukaryota</taxon>
        <taxon>Viridiplantae</taxon>
        <taxon>Streptophyta</taxon>
        <taxon>Embryophyta</taxon>
        <taxon>Tracheophyta</taxon>
        <taxon>Spermatophyta</taxon>
        <taxon>Magnoliopsida</taxon>
        <taxon>eudicotyledons</taxon>
        <taxon>Gunneridae</taxon>
        <taxon>Pentapetalae</taxon>
        <taxon>rosids</taxon>
        <taxon>malvids</taxon>
        <taxon>Malvales</taxon>
        <taxon>Malvaceae</taxon>
        <taxon>Malvoideae</taxon>
        <taxon>Gossypium</taxon>
    </lineage>
</organism>
<dbReference type="PANTHER" id="PTHR14386">
    <property type="entry name" value="PROTEIN FAM204A"/>
    <property type="match status" value="1"/>
</dbReference>
<dbReference type="InterPro" id="IPR037690">
    <property type="entry name" value="FAM204A"/>
</dbReference>
<dbReference type="EMBL" id="JABEZW010000007">
    <property type="protein sequence ID" value="MBA0769944.1"/>
    <property type="molecule type" value="Genomic_DNA"/>
</dbReference>
<comment type="caution">
    <text evidence="2">The sequence shown here is derived from an EMBL/GenBank/DDBJ whole genome shotgun (WGS) entry which is preliminary data.</text>
</comment>
<proteinExistence type="predicted"/>
<name>A0A7J9EAY2_9ROSI</name>
<sequence>MGNQKQEEEDNRRETAIASTGSLQPNFKPVGVTPQQLSKFQELHRRRLQIKAKSKIHKKPKDQTKNFHAEYLNKLFLLIIDQAKRFCAKYMNSACSQESDSNTKVEDESVPNSKSHSENDNPFTLQDNDVVQLATKKRQKLHWGYVSNFHLRLILSINSFINRKAMSPGHSF</sequence>
<reference evidence="2 3" key="1">
    <citation type="journal article" date="2019" name="Genome Biol. Evol.">
        <title>Insights into the evolution of the New World diploid cottons (Gossypium, subgenus Houzingenia) based on genome sequencing.</title>
        <authorList>
            <person name="Grover C.E."/>
            <person name="Arick M.A. 2nd"/>
            <person name="Thrash A."/>
            <person name="Conover J.L."/>
            <person name="Sanders W.S."/>
            <person name="Peterson D.G."/>
            <person name="Frelichowski J.E."/>
            <person name="Scheffler J.A."/>
            <person name="Scheffler B.E."/>
            <person name="Wendel J.F."/>
        </authorList>
    </citation>
    <scope>NUCLEOTIDE SEQUENCE [LARGE SCALE GENOMIC DNA]</scope>
    <source>
        <strain evidence="2">8</strain>
        <tissue evidence="2">Leaf</tissue>
    </source>
</reference>
<accession>A0A7J9EAY2</accession>
<keyword evidence="3" id="KW-1185">Reference proteome</keyword>
<feature type="region of interest" description="Disordered" evidence="1">
    <location>
        <begin position="1"/>
        <end position="30"/>
    </location>
</feature>
<evidence type="ECO:0000313" key="2">
    <source>
        <dbReference type="EMBL" id="MBA0769944.1"/>
    </source>
</evidence>
<feature type="compositionally biased region" description="Polar residues" evidence="1">
    <location>
        <begin position="110"/>
        <end position="125"/>
    </location>
</feature>
<dbReference type="Proteomes" id="UP000593568">
    <property type="component" value="Unassembled WGS sequence"/>
</dbReference>
<dbReference type="AlphaFoldDB" id="A0A7J9EAY2"/>
<evidence type="ECO:0000256" key="1">
    <source>
        <dbReference type="SAM" id="MobiDB-lite"/>
    </source>
</evidence>
<dbReference type="PANTHER" id="PTHR14386:SF2">
    <property type="entry name" value="PROTEIN FAM204A"/>
    <property type="match status" value="1"/>
</dbReference>
<protein>
    <submittedName>
        <fullName evidence="2">Uncharacterized protein</fullName>
    </submittedName>
</protein>
<feature type="region of interest" description="Disordered" evidence="1">
    <location>
        <begin position="97"/>
        <end position="125"/>
    </location>
</feature>
<gene>
    <name evidence="2" type="ORF">Gotri_018630</name>
</gene>
<evidence type="ECO:0000313" key="3">
    <source>
        <dbReference type="Proteomes" id="UP000593568"/>
    </source>
</evidence>